<dbReference type="InterPro" id="IPR001692">
    <property type="entry name" value="Histidinol_DH_CS"/>
</dbReference>
<accession>A0A382FKT0</accession>
<organism evidence="6">
    <name type="scientific">marine metagenome</name>
    <dbReference type="NCBI Taxonomy" id="408172"/>
    <lineage>
        <taxon>unclassified sequences</taxon>
        <taxon>metagenomes</taxon>
        <taxon>ecological metagenomes</taxon>
    </lineage>
</organism>
<comment type="cofactor">
    <cofactor evidence="1">
        <name>Zn(2+)</name>
        <dbReference type="ChEBI" id="CHEBI:29105"/>
    </cofactor>
</comment>
<comment type="similarity">
    <text evidence="2">Belongs to the histidinol dehydrogenase family.</text>
</comment>
<dbReference type="PANTHER" id="PTHR21256:SF2">
    <property type="entry name" value="HISTIDINE BIOSYNTHESIS TRIFUNCTIONAL PROTEIN"/>
    <property type="match status" value="1"/>
</dbReference>
<gene>
    <name evidence="6" type="ORF">METZ01_LOCUS216474</name>
</gene>
<protein>
    <recommendedName>
        <fullName evidence="7">Histidinol dehydrogenase</fullName>
    </recommendedName>
</protein>
<evidence type="ECO:0000256" key="1">
    <source>
        <dbReference type="ARBA" id="ARBA00001947"/>
    </source>
</evidence>
<dbReference type="Gene3D" id="3.40.50.1980">
    <property type="entry name" value="Nitrogenase molybdenum iron protein domain"/>
    <property type="match status" value="2"/>
</dbReference>
<dbReference type="EMBL" id="UINC01050541">
    <property type="protein sequence ID" value="SVB63620.1"/>
    <property type="molecule type" value="Genomic_DNA"/>
</dbReference>
<evidence type="ECO:0000256" key="5">
    <source>
        <dbReference type="ARBA" id="ARBA00023002"/>
    </source>
</evidence>
<dbReference type="GO" id="GO:0004399">
    <property type="term" value="F:histidinol dehydrogenase activity"/>
    <property type="evidence" value="ECO:0007669"/>
    <property type="project" value="InterPro"/>
</dbReference>
<dbReference type="InterPro" id="IPR016161">
    <property type="entry name" value="Ald_DH/histidinol_DH"/>
</dbReference>
<keyword evidence="5" id="KW-0560">Oxidoreductase</keyword>
<dbReference type="GO" id="GO:0000105">
    <property type="term" value="P:L-histidine biosynthetic process"/>
    <property type="evidence" value="ECO:0007669"/>
    <property type="project" value="InterPro"/>
</dbReference>
<evidence type="ECO:0008006" key="7">
    <source>
        <dbReference type="Google" id="ProtNLM"/>
    </source>
</evidence>
<dbReference type="GO" id="GO:0051287">
    <property type="term" value="F:NAD binding"/>
    <property type="evidence" value="ECO:0007669"/>
    <property type="project" value="InterPro"/>
</dbReference>
<evidence type="ECO:0000256" key="4">
    <source>
        <dbReference type="ARBA" id="ARBA00022833"/>
    </source>
</evidence>
<dbReference type="SUPFAM" id="SSF53720">
    <property type="entry name" value="ALDH-like"/>
    <property type="match status" value="1"/>
</dbReference>
<evidence type="ECO:0000313" key="6">
    <source>
        <dbReference type="EMBL" id="SVB63620.1"/>
    </source>
</evidence>
<sequence>MKILEVKNIDRLVEKVLPKTPQKNKRIVESILADVQKNGDRAVKKYEKKFDKVSISSLRVTEDEINQAYEKVSENQIAAIDKMAMFVEAREGMLKDIKIPQRMNHAKYAKTPLEERKLAKASSGFERLVYRKFVPIPSVGCYVPGGLARYPSSAVMSIVPANVAGVKRIVVVSPPNQNGEIDPLTLVACDLCGATEIYKMGGAQAIGALAYGTKSIKKVNKIVGPGGSFVSIAKALVCDTVAIDMIAGPTELGIIADTSADTNLIVNDLFSQAEHSKDTFCFVITTSRKLAEKINKIINDKISQVSRSDIIKKSLSKNGFIAVCKKESDIITLANELAPEHLQIITRASKKMADKIDNAGLVLLGKRTPSAYTDYLLGTNHILPTSGFAKVRGGLSVLDFMKLKTEVRIPTDDSVRNISLIMKELTDAEQLPNHYEAVRSRFE</sequence>
<name>A0A382FKT0_9ZZZZ</name>
<reference evidence="6" key="1">
    <citation type="submission" date="2018-05" db="EMBL/GenBank/DDBJ databases">
        <authorList>
            <person name="Lanie J.A."/>
            <person name="Ng W.-L."/>
            <person name="Kazmierczak K.M."/>
            <person name="Andrzejewski T.M."/>
            <person name="Davidsen T.M."/>
            <person name="Wayne K.J."/>
            <person name="Tettelin H."/>
            <person name="Glass J.I."/>
            <person name="Rusch D."/>
            <person name="Podicherti R."/>
            <person name="Tsui H.-C.T."/>
            <person name="Winkler M.E."/>
        </authorList>
    </citation>
    <scope>NUCLEOTIDE SEQUENCE</scope>
</reference>
<dbReference type="PROSITE" id="PS00611">
    <property type="entry name" value="HISOL_DEHYDROGENASE"/>
    <property type="match status" value="1"/>
</dbReference>
<keyword evidence="3" id="KW-0479">Metal-binding</keyword>
<dbReference type="PANTHER" id="PTHR21256">
    <property type="entry name" value="HISTIDINOL DEHYDROGENASE HDH"/>
    <property type="match status" value="1"/>
</dbReference>
<dbReference type="NCBIfam" id="TIGR00069">
    <property type="entry name" value="hisD"/>
    <property type="match status" value="1"/>
</dbReference>
<proteinExistence type="inferred from homology"/>
<dbReference type="InterPro" id="IPR022695">
    <property type="entry name" value="Histidinol_DH_monofunct"/>
</dbReference>
<dbReference type="PIRSF" id="PIRSF000099">
    <property type="entry name" value="Histidinol_dh"/>
    <property type="match status" value="1"/>
</dbReference>
<dbReference type="Pfam" id="PF00815">
    <property type="entry name" value="Histidinol_dh"/>
    <property type="match status" value="1"/>
</dbReference>
<dbReference type="GO" id="GO:0005737">
    <property type="term" value="C:cytoplasm"/>
    <property type="evidence" value="ECO:0007669"/>
    <property type="project" value="TreeGrafter"/>
</dbReference>
<dbReference type="PRINTS" id="PR00083">
    <property type="entry name" value="HOLDHDRGNASE"/>
</dbReference>
<dbReference type="CDD" id="cd06572">
    <property type="entry name" value="Histidinol_dh"/>
    <property type="match status" value="1"/>
</dbReference>
<dbReference type="GO" id="GO:0046872">
    <property type="term" value="F:metal ion binding"/>
    <property type="evidence" value="ECO:0007669"/>
    <property type="project" value="UniProtKB-KW"/>
</dbReference>
<dbReference type="InterPro" id="IPR012131">
    <property type="entry name" value="Hstdl_DH"/>
</dbReference>
<dbReference type="FunFam" id="3.40.50.1980:FF:000001">
    <property type="entry name" value="Histidinol dehydrogenase"/>
    <property type="match status" value="1"/>
</dbReference>
<keyword evidence="4" id="KW-0862">Zinc</keyword>
<dbReference type="AlphaFoldDB" id="A0A382FKT0"/>
<dbReference type="Gene3D" id="1.20.5.1300">
    <property type="match status" value="1"/>
</dbReference>
<evidence type="ECO:0000256" key="3">
    <source>
        <dbReference type="ARBA" id="ARBA00022723"/>
    </source>
</evidence>
<evidence type="ECO:0000256" key="2">
    <source>
        <dbReference type="ARBA" id="ARBA00010178"/>
    </source>
</evidence>